<feature type="binding site" evidence="12">
    <location>
        <position position="177"/>
    </location>
    <ligand>
        <name>FMN</name>
        <dbReference type="ChEBI" id="CHEBI:58210"/>
    </ligand>
</feature>
<evidence type="ECO:0000256" key="4">
    <source>
        <dbReference type="ARBA" id="ARBA00008008"/>
    </source>
</evidence>
<dbReference type="PROSITE" id="PS00912">
    <property type="entry name" value="DHODEHASE_2"/>
    <property type="match status" value="1"/>
</dbReference>
<feature type="binding site" evidence="12">
    <location>
        <position position="58"/>
    </location>
    <ligand>
        <name>substrate</name>
    </ligand>
</feature>
<keyword evidence="7 12" id="KW-0288">FMN</keyword>
<feature type="binding site" evidence="12">
    <location>
        <begin position="58"/>
        <end position="59"/>
    </location>
    <ligand>
        <name>FMN</name>
        <dbReference type="ChEBI" id="CHEBI:58210"/>
    </ligand>
</feature>
<dbReference type="InterPro" id="IPR012135">
    <property type="entry name" value="Dihydroorotate_DH_1_2"/>
</dbReference>
<dbReference type="Proteomes" id="UP000008467">
    <property type="component" value="Chromosome"/>
</dbReference>
<keyword evidence="8 12" id="KW-0665">Pyrimidine biosynthesis</keyword>
<dbReference type="PIRSF" id="PIRSF000164">
    <property type="entry name" value="DHO_oxidase"/>
    <property type="match status" value="1"/>
</dbReference>
<reference evidence="14 15" key="1">
    <citation type="journal article" date="2011" name="J. Bacteriol.">
        <title>Complete genome sequence of the cellulose-degrading bacterium Cellulosilyticum lentocellum.</title>
        <authorList>
            <consortium name="US DOE Joint Genome Institute"/>
            <person name="Miller D.A."/>
            <person name="Suen G."/>
            <person name="Bruce D."/>
            <person name="Copeland A."/>
            <person name="Cheng J.F."/>
            <person name="Detter C."/>
            <person name="Goodwin L.A."/>
            <person name="Han C.S."/>
            <person name="Hauser L.J."/>
            <person name="Land M.L."/>
            <person name="Lapidus A."/>
            <person name="Lucas S."/>
            <person name="Meincke L."/>
            <person name="Pitluck S."/>
            <person name="Tapia R."/>
            <person name="Teshima H."/>
            <person name="Woyke T."/>
            <person name="Fox B.G."/>
            <person name="Angert E.R."/>
            <person name="Currie C.R."/>
        </authorList>
    </citation>
    <scope>NUCLEOTIDE SEQUENCE [LARGE SCALE GENOMIC DNA]</scope>
    <source>
        <strain evidence="15">ATCC 49066 / DSM 5427 / NCIMB 11756 / RHM5</strain>
    </source>
</reference>
<comment type="catalytic activity">
    <reaction evidence="12">
        <text>(S)-dihydroorotate + A = orotate + AH2</text>
        <dbReference type="Rhea" id="RHEA:18073"/>
        <dbReference type="ChEBI" id="CHEBI:13193"/>
        <dbReference type="ChEBI" id="CHEBI:17499"/>
        <dbReference type="ChEBI" id="CHEBI:30839"/>
        <dbReference type="ChEBI" id="CHEBI:30864"/>
    </reaction>
</comment>
<keyword evidence="5 12" id="KW-0963">Cytoplasm</keyword>
<feature type="binding site" evidence="12">
    <location>
        <begin position="82"/>
        <end position="86"/>
    </location>
    <ligand>
        <name>substrate</name>
    </ligand>
</feature>
<dbReference type="InterPro" id="IPR013785">
    <property type="entry name" value="Aldolase_TIM"/>
</dbReference>
<feature type="binding site" evidence="12">
    <location>
        <position position="35"/>
    </location>
    <ligand>
        <name>FMN</name>
        <dbReference type="ChEBI" id="CHEBI:58210"/>
    </ligand>
</feature>
<dbReference type="CDD" id="cd04740">
    <property type="entry name" value="DHOD_1B_like"/>
    <property type="match status" value="1"/>
</dbReference>
<dbReference type="Gene3D" id="3.20.20.70">
    <property type="entry name" value="Aldolase class I"/>
    <property type="match status" value="1"/>
</dbReference>
<comment type="pathway">
    <text evidence="3">Pyrimidine metabolism; UMP biosynthesis via de novo pathway; orotate from (S)-dihydroorotate (NAD(+) route): step 1/1.</text>
</comment>
<comment type="similarity">
    <text evidence="4 12">Belongs to the dihydroorotate dehydrogenase family. Type 1 subfamily.</text>
</comment>
<dbReference type="InterPro" id="IPR049622">
    <property type="entry name" value="Dihydroorotate_DH_I"/>
</dbReference>
<feature type="domain" description="Dihydroorotate dehydrogenase catalytic" evidence="13">
    <location>
        <begin position="18"/>
        <end position="298"/>
    </location>
</feature>
<dbReference type="EMBL" id="CP002582">
    <property type="protein sequence ID" value="ADZ83540.1"/>
    <property type="molecule type" value="Genomic_DNA"/>
</dbReference>
<dbReference type="PANTHER" id="PTHR48109:SF1">
    <property type="entry name" value="DIHYDROOROTATE DEHYDROGENASE (FUMARATE)"/>
    <property type="match status" value="1"/>
</dbReference>
<dbReference type="GO" id="GO:0006207">
    <property type="term" value="P:'de novo' pyrimidine nucleobase biosynthetic process"/>
    <property type="evidence" value="ECO:0007669"/>
    <property type="project" value="InterPro"/>
</dbReference>
<keyword evidence="10" id="KW-0520">NAD</keyword>
<comment type="function">
    <text evidence="1">Catalyzes the conversion of dihydroorotate to orotate with NAD(+) as electron acceptor.</text>
</comment>
<dbReference type="InterPro" id="IPR001295">
    <property type="entry name" value="Dihydroorotate_DH_CS"/>
</dbReference>
<protein>
    <recommendedName>
        <fullName evidence="12">Dihydroorotate dehydrogenase</fullName>
        <shortName evidence="12">DHOD</shortName>
        <shortName evidence="12">DHODase</shortName>
        <shortName evidence="12">DHOdehase</shortName>
        <ecNumber evidence="12">1.3.-.-</ecNumber>
    </recommendedName>
</protein>
<dbReference type="InterPro" id="IPR024920">
    <property type="entry name" value="Dihydroorotate_DH_1"/>
</dbReference>
<evidence type="ECO:0000256" key="1">
    <source>
        <dbReference type="ARBA" id="ARBA00003616"/>
    </source>
</evidence>
<dbReference type="GO" id="GO:0004589">
    <property type="term" value="F:dihydroorotate dehydrogenase (NAD+) activity"/>
    <property type="evidence" value="ECO:0007669"/>
    <property type="project" value="UniProtKB-EC"/>
</dbReference>
<feature type="binding site" evidence="12">
    <location>
        <position position="139"/>
    </location>
    <ligand>
        <name>FMN</name>
        <dbReference type="ChEBI" id="CHEBI:58210"/>
    </ligand>
</feature>
<evidence type="ECO:0000256" key="6">
    <source>
        <dbReference type="ARBA" id="ARBA00022630"/>
    </source>
</evidence>
<name>F2JN86_CELLD</name>
<dbReference type="PANTHER" id="PTHR48109">
    <property type="entry name" value="DIHYDROOROTATE DEHYDROGENASE (QUINONE), MITOCHONDRIAL-RELATED"/>
    <property type="match status" value="1"/>
</dbReference>
<feature type="binding site" evidence="12">
    <location>
        <position position="229"/>
    </location>
    <ligand>
        <name>FMN</name>
        <dbReference type="ChEBI" id="CHEBI:58210"/>
    </ligand>
</feature>
<dbReference type="Pfam" id="PF01180">
    <property type="entry name" value="DHO_dh"/>
    <property type="match status" value="1"/>
</dbReference>
<dbReference type="eggNOG" id="COG0167">
    <property type="taxonomic scope" value="Bacteria"/>
</dbReference>
<keyword evidence="9 12" id="KW-0560">Oxidoreductase</keyword>
<evidence type="ECO:0000259" key="13">
    <source>
        <dbReference type="Pfam" id="PF01180"/>
    </source>
</evidence>
<feature type="binding site" evidence="12">
    <location>
        <begin position="204"/>
        <end position="205"/>
    </location>
    <ligand>
        <name>substrate</name>
    </ligand>
</feature>
<sequence length="315" mass="33847">MSRLTDIDQIAAAKGIDLSVNLAGITLKNPITTASGTFSPHESSEFYDLSELGAMITKGIASIPWDGNPVPRIAETYGGMINAVGLQNPGVDYYIEHELPFARKFDTKIIANVAGHSITEYCSVVERLNETDVDMLEVNISCPNVKEGGIGFGTSCDMASKVTREVKRLTTKPIIIKLTPNVTDIASIAQSVEAEGADAVSLINTLLGMKIDVHRKRPVIANKMGGFSGPAVKPVAVRMVYQVRRAVNIPIIGLGGIMTGEDVVEFLMAGADAISVGTAAFANPTAPVDIKRELIDYMERYGFKNLQEIRDAFEG</sequence>
<evidence type="ECO:0000313" key="14">
    <source>
        <dbReference type="EMBL" id="ADZ83540.1"/>
    </source>
</evidence>
<evidence type="ECO:0000256" key="10">
    <source>
        <dbReference type="ARBA" id="ARBA00023027"/>
    </source>
</evidence>
<feature type="binding site" evidence="12">
    <location>
        <position position="203"/>
    </location>
    <ligand>
        <name>FMN</name>
        <dbReference type="ChEBI" id="CHEBI:58210"/>
    </ligand>
</feature>
<proteinExistence type="inferred from homology"/>
<dbReference type="KEGG" id="cle:Clole_1817"/>
<dbReference type="InterPro" id="IPR005720">
    <property type="entry name" value="Dihydroorotate_DH_cat"/>
</dbReference>
<dbReference type="UniPathway" id="UPA00070"/>
<dbReference type="InterPro" id="IPR033888">
    <property type="entry name" value="DHOD_1B"/>
</dbReference>
<dbReference type="EC" id="1.3.-.-" evidence="12"/>
<organism evidence="14 15">
    <name type="scientific">Cellulosilyticum lentocellum (strain ATCC 49066 / DSM 5427 / NCIMB 11756 / RHM5)</name>
    <name type="common">Clostridium lentocellum</name>
    <dbReference type="NCBI Taxonomy" id="642492"/>
    <lineage>
        <taxon>Bacteria</taxon>
        <taxon>Bacillati</taxon>
        <taxon>Bacillota</taxon>
        <taxon>Clostridia</taxon>
        <taxon>Lachnospirales</taxon>
        <taxon>Cellulosilyticaceae</taxon>
        <taxon>Cellulosilyticum</taxon>
    </lineage>
</organism>
<dbReference type="AlphaFoldDB" id="F2JN86"/>
<evidence type="ECO:0000256" key="8">
    <source>
        <dbReference type="ARBA" id="ARBA00022975"/>
    </source>
</evidence>
<evidence type="ECO:0000256" key="9">
    <source>
        <dbReference type="ARBA" id="ARBA00023002"/>
    </source>
</evidence>
<dbReference type="NCBIfam" id="TIGR01037">
    <property type="entry name" value="pyrD_sub1_fam"/>
    <property type="match status" value="1"/>
</dbReference>
<evidence type="ECO:0000256" key="11">
    <source>
        <dbReference type="ARBA" id="ARBA00048996"/>
    </source>
</evidence>
<dbReference type="STRING" id="642492.Clole_1817"/>
<comment type="subcellular location">
    <subcellularLocation>
        <location evidence="2 12">Cytoplasm</location>
    </subcellularLocation>
</comment>
<evidence type="ECO:0000313" key="15">
    <source>
        <dbReference type="Proteomes" id="UP000008467"/>
    </source>
</evidence>
<accession>F2JN86</accession>
<feature type="active site" description="Nucleophile" evidence="12">
    <location>
        <position position="142"/>
    </location>
</feature>
<evidence type="ECO:0000256" key="2">
    <source>
        <dbReference type="ARBA" id="ARBA00004496"/>
    </source>
</evidence>
<dbReference type="GO" id="GO:0044205">
    <property type="term" value="P:'de novo' UMP biosynthetic process"/>
    <property type="evidence" value="ECO:0007669"/>
    <property type="project" value="UniProtKB-UniRule"/>
</dbReference>
<dbReference type="FunFam" id="3.20.20.70:FF:000027">
    <property type="entry name" value="Dihydropyrimidine dehydrogenase [NADP(+)]"/>
    <property type="match status" value="1"/>
</dbReference>
<dbReference type="SUPFAM" id="SSF51395">
    <property type="entry name" value="FMN-linked oxidoreductases"/>
    <property type="match status" value="1"/>
</dbReference>
<gene>
    <name evidence="12" type="primary">pyrD</name>
    <name evidence="14" type="ordered locus">Clole_1817</name>
</gene>
<evidence type="ECO:0000256" key="3">
    <source>
        <dbReference type="ARBA" id="ARBA00004715"/>
    </source>
</evidence>
<dbReference type="InterPro" id="IPR050074">
    <property type="entry name" value="DHO_dehydrogenase"/>
</dbReference>
<comment type="catalytic activity">
    <reaction evidence="11">
        <text>(S)-dihydroorotate + NAD(+) = orotate + NADH + H(+)</text>
        <dbReference type="Rhea" id="RHEA:13513"/>
        <dbReference type="ChEBI" id="CHEBI:15378"/>
        <dbReference type="ChEBI" id="CHEBI:30839"/>
        <dbReference type="ChEBI" id="CHEBI:30864"/>
        <dbReference type="ChEBI" id="CHEBI:57540"/>
        <dbReference type="ChEBI" id="CHEBI:57945"/>
        <dbReference type="EC" id="1.3.1.14"/>
    </reaction>
</comment>
<keyword evidence="15" id="KW-1185">Reference proteome</keyword>
<feature type="binding site" evidence="12">
    <location>
        <begin position="255"/>
        <end position="256"/>
    </location>
    <ligand>
        <name>FMN</name>
        <dbReference type="ChEBI" id="CHEBI:58210"/>
    </ligand>
</feature>
<evidence type="ECO:0000256" key="5">
    <source>
        <dbReference type="ARBA" id="ARBA00022490"/>
    </source>
</evidence>
<feature type="binding site" evidence="12">
    <location>
        <position position="112"/>
    </location>
    <ligand>
        <name>FMN</name>
        <dbReference type="ChEBI" id="CHEBI:58210"/>
    </ligand>
</feature>
<feature type="binding site" evidence="12">
    <location>
        <position position="139"/>
    </location>
    <ligand>
        <name>substrate</name>
    </ligand>
</feature>
<keyword evidence="6 12" id="KW-0285">Flavoprotein</keyword>
<feature type="binding site" evidence="12">
    <location>
        <begin position="277"/>
        <end position="278"/>
    </location>
    <ligand>
        <name>FMN</name>
        <dbReference type="ChEBI" id="CHEBI:58210"/>
    </ligand>
</feature>
<dbReference type="RefSeq" id="WP_013656837.1">
    <property type="nucleotide sequence ID" value="NC_015275.1"/>
</dbReference>
<dbReference type="HAMAP" id="MF_00224">
    <property type="entry name" value="DHO_dh_type1"/>
    <property type="match status" value="1"/>
</dbReference>
<dbReference type="GO" id="GO:0005737">
    <property type="term" value="C:cytoplasm"/>
    <property type="evidence" value="ECO:0007669"/>
    <property type="project" value="UniProtKB-SubCell"/>
</dbReference>
<evidence type="ECO:0000256" key="12">
    <source>
        <dbReference type="HAMAP-Rule" id="MF_00224"/>
    </source>
</evidence>
<dbReference type="NCBIfam" id="NF005574">
    <property type="entry name" value="PRK07259.1"/>
    <property type="match status" value="1"/>
</dbReference>
<evidence type="ECO:0000256" key="7">
    <source>
        <dbReference type="ARBA" id="ARBA00022643"/>
    </source>
</evidence>
<comment type="cofactor">
    <cofactor evidence="12">
        <name>FMN</name>
        <dbReference type="ChEBI" id="CHEBI:58210"/>
    </cofactor>
    <text evidence="12">Binds 1 FMN per subunit.</text>
</comment>
<dbReference type="HOGENOM" id="CLU_042042_0_0_9"/>